<organism evidence="1">
    <name type="scientific">Homalodisca liturata</name>
    <dbReference type="NCBI Taxonomy" id="320908"/>
    <lineage>
        <taxon>Eukaryota</taxon>
        <taxon>Metazoa</taxon>
        <taxon>Ecdysozoa</taxon>
        <taxon>Arthropoda</taxon>
        <taxon>Hexapoda</taxon>
        <taxon>Insecta</taxon>
        <taxon>Pterygota</taxon>
        <taxon>Neoptera</taxon>
        <taxon>Paraneoptera</taxon>
        <taxon>Hemiptera</taxon>
        <taxon>Auchenorrhyncha</taxon>
        <taxon>Membracoidea</taxon>
        <taxon>Cicadellidae</taxon>
        <taxon>Cicadellinae</taxon>
        <taxon>Proconiini</taxon>
        <taxon>Homalodisca</taxon>
    </lineage>
</organism>
<evidence type="ECO:0008006" key="3">
    <source>
        <dbReference type="Google" id="ProtNLM"/>
    </source>
</evidence>
<name>A0A1B6IVE1_9HEMI</name>
<evidence type="ECO:0000313" key="2">
    <source>
        <dbReference type="EMBL" id="JAT05224.1"/>
    </source>
</evidence>
<dbReference type="EMBL" id="GECU01002483">
    <property type="protein sequence ID" value="JAT05224.1"/>
    <property type="molecule type" value="Transcribed_RNA"/>
</dbReference>
<sequence>MAALIENPAKCELRSVIRFLNAQNVRPIEIYRQIKAVYGDNAMSAIQNKRRGMLSSKVVLIHDNARPHCSARTKAELNSFKWQIFGHPPYSPDLAPSDYHLFPKLKVFLGGKNFLGDEDLKEGVKTWLHSLAAEQYNVGIEKLVPRYNKCLDSSGDFVEK</sequence>
<accession>A0A1B6IVE1</accession>
<proteinExistence type="predicted"/>
<dbReference type="PANTHER" id="PTHR46060">
    <property type="entry name" value="MARINER MOS1 TRANSPOSASE-LIKE PROTEIN"/>
    <property type="match status" value="1"/>
</dbReference>
<protein>
    <recommendedName>
        <fullName evidence="3">Mos1 transposase HTH domain-containing protein</fullName>
    </recommendedName>
</protein>
<dbReference type="EMBL" id="GECU01016896">
    <property type="protein sequence ID" value="JAS90810.1"/>
    <property type="molecule type" value="Transcribed_RNA"/>
</dbReference>
<dbReference type="PANTHER" id="PTHR46060:SF1">
    <property type="entry name" value="MARINER MOS1 TRANSPOSASE-LIKE PROTEIN"/>
    <property type="match status" value="1"/>
</dbReference>
<dbReference type="GO" id="GO:0003676">
    <property type="term" value="F:nucleic acid binding"/>
    <property type="evidence" value="ECO:0007669"/>
    <property type="project" value="InterPro"/>
</dbReference>
<gene>
    <name evidence="2" type="ORF">g.44236</name>
    <name evidence="1" type="ORF">g.44241</name>
</gene>
<evidence type="ECO:0000313" key="1">
    <source>
        <dbReference type="EMBL" id="JAS90810.1"/>
    </source>
</evidence>
<dbReference type="InterPro" id="IPR036397">
    <property type="entry name" value="RNaseH_sf"/>
</dbReference>
<reference evidence="1" key="1">
    <citation type="submission" date="2015-11" db="EMBL/GenBank/DDBJ databases">
        <title>De novo transcriptome assembly of four potential Pierce s Disease insect vectors from Arizona vineyards.</title>
        <authorList>
            <person name="Tassone E.E."/>
        </authorList>
    </citation>
    <scope>NUCLEOTIDE SEQUENCE</scope>
</reference>
<dbReference type="InterPro" id="IPR052709">
    <property type="entry name" value="Transposase-MT_Hybrid"/>
</dbReference>
<dbReference type="Gene3D" id="3.30.420.10">
    <property type="entry name" value="Ribonuclease H-like superfamily/Ribonuclease H"/>
    <property type="match status" value="1"/>
</dbReference>
<dbReference type="AlphaFoldDB" id="A0A1B6IVE1"/>